<dbReference type="AlphaFoldDB" id="A0A6S8HLV7"/>
<dbReference type="InterPro" id="IPR036249">
    <property type="entry name" value="Thioredoxin-like_sf"/>
</dbReference>
<proteinExistence type="predicted"/>
<reference evidence="2" key="1">
    <citation type="submission" date="2021-01" db="EMBL/GenBank/DDBJ databases">
        <authorList>
            <person name="Corre E."/>
            <person name="Pelletier E."/>
            <person name="Niang G."/>
            <person name="Scheremetjew M."/>
            <person name="Finn R."/>
            <person name="Kale V."/>
            <person name="Holt S."/>
            <person name="Cochrane G."/>
            <person name="Meng A."/>
            <person name="Brown T."/>
            <person name="Cohen L."/>
        </authorList>
    </citation>
    <scope>NUCLEOTIDE SEQUENCE</scope>
    <source>
        <strain evidence="2">CCMP127</strain>
    </source>
</reference>
<dbReference type="InterPro" id="IPR001853">
    <property type="entry name" value="DSBA-like_thioredoxin_dom"/>
</dbReference>
<name>A0A6S8HLV7_9STRA</name>
<evidence type="ECO:0000313" key="3">
    <source>
        <dbReference type="EMBL" id="CAE0401703.1"/>
    </source>
</evidence>
<sequence length="141" mass="15998">MFSNWKWWPHTLKGHQFVQYGLEKHQIPSDETNKILFHAMYEEGQNISLVDTLLSIAQTHFPAWDVVDLRDYLEANKGAALVKQEIALGRRRYGISGVPFFVIGREGGTSQPYGMSGAQSPSTLLRVLEDVANEMDEDDDE</sequence>
<dbReference type="PANTHER" id="PTHR13887:SF41">
    <property type="entry name" value="THIOREDOXIN SUPERFAMILY PROTEIN"/>
    <property type="match status" value="1"/>
</dbReference>
<dbReference type="Gene3D" id="3.40.30.10">
    <property type="entry name" value="Glutaredoxin"/>
    <property type="match status" value="1"/>
</dbReference>
<organism evidence="2">
    <name type="scientific">Amphora coffeiformis</name>
    <dbReference type="NCBI Taxonomy" id="265554"/>
    <lineage>
        <taxon>Eukaryota</taxon>
        <taxon>Sar</taxon>
        <taxon>Stramenopiles</taxon>
        <taxon>Ochrophyta</taxon>
        <taxon>Bacillariophyta</taxon>
        <taxon>Bacillariophyceae</taxon>
        <taxon>Bacillariophycidae</taxon>
        <taxon>Thalassiophysales</taxon>
        <taxon>Catenulaceae</taxon>
        <taxon>Amphora</taxon>
    </lineage>
</organism>
<dbReference type="GO" id="GO:0016491">
    <property type="term" value="F:oxidoreductase activity"/>
    <property type="evidence" value="ECO:0007669"/>
    <property type="project" value="InterPro"/>
</dbReference>
<evidence type="ECO:0000313" key="2">
    <source>
        <dbReference type="EMBL" id="CAE0401702.1"/>
    </source>
</evidence>
<evidence type="ECO:0000259" key="1">
    <source>
        <dbReference type="Pfam" id="PF01323"/>
    </source>
</evidence>
<dbReference type="EMBL" id="HBIM01000105">
    <property type="protein sequence ID" value="CAE0401702.1"/>
    <property type="molecule type" value="Transcribed_RNA"/>
</dbReference>
<dbReference type="Pfam" id="PF01323">
    <property type="entry name" value="DSBA"/>
    <property type="match status" value="1"/>
</dbReference>
<protein>
    <recommendedName>
        <fullName evidence="1">DSBA-like thioredoxin domain-containing protein</fullName>
    </recommendedName>
</protein>
<dbReference type="EMBL" id="HBIM01000106">
    <property type="protein sequence ID" value="CAE0401703.1"/>
    <property type="molecule type" value="Transcribed_RNA"/>
</dbReference>
<gene>
    <name evidence="2" type="ORF">ACOF00016_LOCUS90</name>
    <name evidence="3" type="ORF">ACOF00016_LOCUS91</name>
</gene>
<dbReference type="SUPFAM" id="SSF52833">
    <property type="entry name" value="Thioredoxin-like"/>
    <property type="match status" value="1"/>
</dbReference>
<feature type="domain" description="DSBA-like thioredoxin" evidence="1">
    <location>
        <begin position="15"/>
        <end position="128"/>
    </location>
</feature>
<accession>A0A6S8HLV7</accession>
<dbReference type="PANTHER" id="PTHR13887">
    <property type="entry name" value="GLUTATHIONE S-TRANSFERASE KAPPA"/>
    <property type="match status" value="1"/>
</dbReference>